<evidence type="ECO:0008006" key="3">
    <source>
        <dbReference type="Google" id="ProtNLM"/>
    </source>
</evidence>
<accession>A0A1I3VZM6</accession>
<reference evidence="1 2" key="1">
    <citation type="submission" date="2016-10" db="EMBL/GenBank/DDBJ databases">
        <authorList>
            <person name="de Groot N.N."/>
        </authorList>
    </citation>
    <scope>NUCLEOTIDE SEQUENCE [LARGE SCALE GENOMIC DNA]</scope>
    <source>
        <strain evidence="1 2">LMG 23650</strain>
    </source>
</reference>
<dbReference type="OrthoDB" id="9154187at2"/>
<keyword evidence="2" id="KW-1185">Reference proteome</keyword>
<dbReference type="InterPro" id="IPR009003">
    <property type="entry name" value="Peptidase_S1_PA"/>
</dbReference>
<proteinExistence type="predicted"/>
<name>A0A1I3VZM6_9BURK</name>
<dbReference type="RefSeq" id="WP_091020267.1">
    <property type="nucleotide sequence ID" value="NZ_CP041744.1"/>
</dbReference>
<dbReference type="SUPFAM" id="SSF50494">
    <property type="entry name" value="Trypsin-like serine proteases"/>
    <property type="match status" value="1"/>
</dbReference>
<dbReference type="AlphaFoldDB" id="A0A1I3VZM6"/>
<dbReference type="Proteomes" id="UP000199548">
    <property type="component" value="Unassembled WGS sequence"/>
</dbReference>
<dbReference type="EMBL" id="FOQU01000015">
    <property type="protein sequence ID" value="SFJ99621.1"/>
    <property type="molecule type" value="Genomic_DNA"/>
</dbReference>
<organism evidence="1 2">
    <name type="scientific">Paraburkholderia megapolitana</name>
    <dbReference type="NCBI Taxonomy" id="420953"/>
    <lineage>
        <taxon>Bacteria</taxon>
        <taxon>Pseudomonadati</taxon>
        <taxon>Pseudomonadota</taxon>
        <taxon>Betaproteobacteria</taxon>
        <taxon>Burkholderiales</taxon>
        <taxon>Burkholderiaceae</taxon>
        <taxon>Paraburkholderia</taxon>
    </lineage>
</organism>
<sequence>MTPEDARILLAGPFGLELARFPLRFCKPAFFGIWPRAGEQLTVNNGTASLVARDNERFAITCHHVLDGYRTKRAESDRAFFQIGNCRFEPLEQVVGESETPDVAVIGLTAAQADEITDGSVGIGEAFAEIGDGEPVPVPEGAGIAFGGFPGDLRLRPRAAEFNFGSFGCGATPVTSSREHYLVCQFERVEWIRQGYEPEPTSIGGMSGGPAFRICESEAGIISHKFAGIVYEFNPAFELLYIAQLRAIHDLMG</sequence>
<evidence type="ECO:0000313" key="1">
    <source>
        <dbReference type="EMBL" id="SFJ99621.1"/>
    </source>
</evidence>
<protein>
    <recommendedName>
        <fullName evidence="3">Trypsin-like peptidase domain-containing protein</fullName>
    </recommendedName>
</protein>
<evidence type="ECO:0000313" key="2">
    <source>
        <dbReference type="Proteomes" id="UP000199548"/>
    </source>
</evidence>
<gene>
    <name evidence="1" type="ORF">SAMN05192543_11520</name>
</gene>